<keyword evidence="2" id="KW-0240">DNA-directed RNA polymerase</keyword>
<feature type="region of interest" description="Disordered" evidence="5">
    <location>
        <begin position="172"/>
        <end position="223"/>
    </location>
</feature>
<evidence type="ECO:0000256" key="1">
    <source>
        <dbReference type="ARBA" id="ARBA00004123"/>
    </source>
</evidence>
<name>A0A383US03_BLUHO</name>
<feature type="compositionally biased region" description="Polar residues" evidence="5">
    <location>
        <begin position="20"/>
        <end position="37"/>
    </location>
</feature>
<feature type="region of interest" description="Disordered" evidence="5">
    <location>
        <begin position="285"/>
        <end position="304"/>
    </location>
</feature>
<evidence type="ECO:0000313" key="6">
    <source>
        <dbReference type="EMBL" id="SZF02345.1"/>
    </source>
</evidence>
<evidence type="ECO:0000256" key="4">
    <source>
        <dbReference type="ARBA" id="ARBA00023242"/>
    </source>
</evidence>
<evidence type="ECO:0000256" key="3">
    <source>
        <dbReference type="ARBA" id="ARBA00023163"/>
    </source>
</evidence>
<feature type="compositionally biased region" description="Gly residues" evidence="5">
    <location>
        <begin position="174"/>
        <end position="188"/>
    </location>
</feature>
<dbReference type="GO" id="GO:0042797">
    <property type="term" value="P:tRNA transcription by RNA polymerase III"/>
    <property type="evidence" value="ECO:0007669"/>
    <property type="project" value="TreeGrafter"/>
</dbReference>
<evidence type="ECO:0000313" key="7">
    <source>
        <dbReference type="Proteomes" id="UP000275772"/>
    </source>
</evidence>
<feature type="compositionally biased region" description="Basic and acidic residues" evidence="5">
    <location>
        <begin position="493"/>
        <end position="529"/>
    </location>
</feature>
<dbReference type="EMBL" id="UNSH01000042">
    <property type="protein sequence ID" value="SZF02345.1"/>
    <property type="molecule type" value="Genomic_DNA"/>
</dbReference>
<reference evidence="6 7" key="1">
    <citation type="submission" date="2017-11" db="EMBL/GenBank/DDBJ databases">
        <authorList>
            <person name="Kracher B."/>
        </authorList>
    </citation>
    <scope>NUCLEOTIDE SEQUENCE [LARGE SCALE GENOMIC DNA]</scope>
    <source>
        <strain evidence="6 7">RACE1</strain>
    </source>
</reference>
<dbReference type="Proteomes" id="UP000275772">
    <property type="component" value="Unassembled WGS sequence"/>
</dbReference>
<keyword evidence="3" id="KW-0804">Transcription</keyword>
<dbReference type="Pfam" id="PF05132">
    <property type="entry name" value="RNA_pol_Rpc4"/>
    <property type="match status" value="1"/>
</dbReference>
<dbReference type="VEuPathDB" id="FungiDB:BLGHR1_13124"/>
<organism evidence="6 7">
    <name type="scientific">Blumeria hordei</name>
    <name type="common">Barley powdery mildew</name>
    <name type="synonym">Blumeria graminis f. sp. hordei</name>
    <dbReference type="NCBI Taxonomy" id="2867405"/>
    <lineage>
        <taxon>Eukaryota</taxon>
        <taxon>Fungi</taxon>
        <taxon>Dikarya</taxon>
        <taxon>Ascomycota</taxon>
        <taxon>Pezizomycotina</taxon>
        <taxon>Leotiomycetes</taxon>
        <taxon>Erysiphales</taxon>
        <taxon>Erysiphaceae</taxon>
        <taxon>Blumeria</taxon>
    </lineage>
</organism>
<feature type="region of interest" description="Disordered" evidence="5">
    <location>
        <begin position="437"/>
        <end position="470"/>
    </location>
</feature>
<evidence type="ECO:0000256" key="5">
    <source>
        <dbReference type="SAM" id="MobiDB-lite"/>
    </source>
</evidence>
<dbReference type="GO" id="GO:0005666">
    <property type="term" value="C:RNA polymerase III complex"/>
    <property type="evidence" value="ECO:0007669"/>
    <property type="project" value="InterPro"/>
</dbReference>
<feature type="region of interest" description="Disordered" evidence="5">
    <location>
        <begin position="1"/>
        <end position="101"/>
    </location>
</feature>
<gene>
    <name evidence="6" type="ORF">BLGHR1_13124</name>
</gene>
<protein>
    <recommendedName>
        <fullName evidence="8">DNA-directed RNA polymerase III RPC4</fullName>
    </recommendedName>
</protein>
<sequence>MPPKVTRSGRARGKEPANDSGETPSLADSTPNFTAERSVSTAKSSKSSPMDTSRSTEPSNSEQRPTTSRRGGRGGAHGVTAAPTASRFKPKNVRRSATELAELARKEQERLAEAAEKLARDQARLMRGRGMQRGRGDAMGRVRGALGSASSIFGVVPEGLKKAAGVLSLRSAGGSSGGGIGGQSGSGSAGRFSVKNEGSGNFGHSRGDGERNNYSHFTPKYPGEDEDLIRIDIEHINLLSDDEPDTIYAENPKKLSKGTAPTKSNLRPVRLHREEHKERVTIVNTAPSNQPPSVSKPESGSDDGLFVADNTRSTQNIPEPTELTASTPLNEALVKTEPGTEVTLASLPPICIMQQTDDLCINDSSKTKAEIDDTTSISLSSIPLTLGENGALKAEIGSEKNPKQLTKKRELKPVIQTEEDQAEYERHLEDVAILANELGGLQQETSSKTLDPDGDESMEDNNTPPEQDKKEGRLYLFQFPPVLPILFNPNTENKPRTKFEVEETDVKIKKEDKQKQANKTETEPEKRLDISQLGDDSSHTSGIKLEEEPVPIFDEKLDITGRGEIVHEEGFVGKLVVRESGRVELCWGGAKMLVGRGVDAGFLTTGVIVDGIERGPQGGGVPEGKALGMGQIMGKFIVTPDWKNMV</sequence>
<accession>A0A383US03</accession>
<feature type="compositionally biased region" description="Low complexity" evidence="5">
    <location>
        <begin position="38"/>
        <end position="48"/>
    </location>
</feature>
<dbReference type="PANTHER" id="PTHR13408">
    <property type="entry name" value="DNA-DIRECTED RNA POLYMERASE III"/>
    <property type="match status" value="1"/>
</dbReference>
<evidence type="ECO:0008006" key="8">
    <source>
        <dbReference type="Google" id="ProtNLM"/>
    </source>
</evidence>
<evidence type="ECO:0000256" key="2">
    <source>
        <dbReference type="ARBA" id="ARBA00022478"/>
    </source>
</evidence>
<dbReference type="PANTHER" id="PTHR13408:SF0">
    <property type="entry name" value="DNA-DIRECTED RNA POLYMERASE III SUBUNIT RPC4"/>
    <property type="match status" value="1"/>
</dbReference>
<comment type="subcellular location">
    <subcellularLocation>
        <location evidence="1">Nucleus</location>
    </subcellularLocation>
</comment>
<dbReference type="InterPro" id="IPR007811">
    <property type="entry name" value="RPC4"/>
</dbReference>
<dbReference type="GO" id="GO:0003677">
    <property type="term" value="F:DNA binding"/>
    <property type="evidence" value="ECO:0007669"/>
    <property type="project" value="InterPro"/>
</dbReference>
<proteinExistence type="predicted"/>
<feature type="compositionally biased region" description="Polar residues" evidence="5">
    <location>
        <begin position="285"/>
        <end position="298"/>
    </location>
</feature>
<feature type="region of interest" description="Disordered" evidence="5">
    <location>
        <begin position="487"/>
        <end position="542"/>
    </location>
</feature>
<dbReference type="AlphaFoldDB" id="A0A383US03"/>
<keyword evidence="4" id="KW-0539">Nucleus</keyword>
<feature type="compositionally biased region" description="Polar residues" evidence="5">
    <location>
        <begin position="49"/>
        <end position="68"/>
    </location>
</feature>